<feature type="non-terminal residue" evidence="2">
    <location>
        <position position="137"/>
    </location>
</feature>
<evidence type="ECO:0000313" key="3">
    <source>
        <dbReference type="EMBL" id="CAF5197987.1"/>
    </source>
</evidence>
<comment type="caution">
    <text evidence="2">The sequence shown here is derived from an EMBL/GenBank/DDBJ whole genome shotgun (WGS) entry which is preliminary data.</text>
</comment>
<reference evidence="2" key="1">
    <citation type="submission" date="2021-02" db="EMBL/GenBank/DDBJ databases">
        <authorList>
            <person name="Nowell W R."/>
        </authorList>
    </citation>
    <scope>NUCLEOTIDE SEQUENCE</scope>
</reference>
<dbReference type="InterPro" id="IPR038810">
    <property type="entry name" value="CNTLN"/>
</dbReference>
<evidence type="ECO:0000313" key="2">
    <source>
        <dbReference type="EMBL" id="CAF5115310.1"/>
    </source>
</evidence>
<evidence type="ECO:0000313" key="4">
    <source>
        <dbReference type="Proteomes" id="UP000681967"/>
    </source>
</evidence>
<evidence type="ECO:0000256" key="1">
    <source>
        <dbReference type="SAM" id="Coils"/>
    </source>
</evidence>
<dbReference type="Proteomes" id="UP000681967">
    <property type="component" value="Unassembled WGS sequence"/>
</dbReference>
<dbReference type="GO" id="GO:0005813">
    <property type="term" value="C:centrosome"/>
    <property type="evidence" value="ECO:0007669"/>
    <property type="project" value="TreeGrafter"/>
</dbReference>
<accession>A0A8S3FCL5</accession>
<dbReference type="GO" id="GO:0010457">
    <property type="term" value="P:centriole-centriole cohesion"/>
    <property type="evidence" value="ECO:0007669"/>
    <property type="project" value="TreeGrafter"/>
</dbReference>
<dbReference type="AlphaFoldDB" id="A0A8S3FCL5"/>
<dbReference type="GO" id="GO:0005814">
    <property type="term" value="C:centriole"/>
    <property type="evidence" value="ECO:0007669"/>
    <property type="project" value="TreeGrafter"/>
</dbReference>
<feature type="coiled-coil region" evidence="1">
    <location>
        <begin position="52"/>
        <end position="114"/>
    </location>
</feature>
<name>A0A8S3FCL5_9BILA</name>
<dbReference type="PANTHER" id="PTHR18957:SF0">
    <property type="entry name" value="CENTLEIN"/>
    <property type="match status" value="1"/>
</dbReference>
<keyword evidence="1" id="KW-0175">Coiled coil</keyword>
<proteinExistence type="predicted"/>
<organism evidence="2 4">
    <name type="scientific">Rotaria magnacalcarata</name>
    <dbReference type="NCBI Taxonomy" id="392030"/>
    <lineage>
        <taxon>Eukaryota</taxon>
        <taxon>Metazoa</taxon>
        <taxon>Spiralia</taxon>
        <taxon>Gnathifera</taxon>
        <taxon>Rotifera</taxon>
        <taxon>Eurotatoria</taxon>
        <taxon>Bdelloidea</taxon>
        <taxon>Philodinida</taxon>
        <taxon>Philodinidae</taxon>
        <taxon>Rotaria</taxon>
    </lineage>
</organism>
<protein>
    <submittedName>
        <fullName evidence="2">Uncharacterized protein</fullName>
    </submittedName>
</protein>
<dbReference type="EMBL" id="CAJOBH010242884">
    <property type="protein sequence ID" value="CAF5115310.1"/>
    <property type="molecule type" value="Genomic_DNA"/>
</dbReference>
<dbReference type="Proteomes" id="UP000681720">
    <property type="component" value="Unassembled WGS sequence"/>
</dbReference>
<gene>
    <name evidence="2" type="ORF">BYL167_LOCUS66282</name>
    <name evidence="3" type="ORF">GIL414_LOCUS75619</name>
</gene>
<dbReference type="EMBL" id="CAJOBJ010343471">
    <property type="protein sequence ID" value="CAF5197987.1"/>
    <property type="molecule type" value="Genomic_DNA"/>
</dbReference>
<dbReference type="PANTHER" id="PTHR18957">
    <property type="entry name" value="CENTLEIN"/>
    <property type="match status" value="1"/>
</dbReference>
<sequence>RLIDECDKFKNNRLIPSTLPGPEIRRNDSLISDGGENVDNLYSRLKNTSFDASRQRKLNKTLQTDNENLTKNLQSLTEKLTHTERDVASKRVLIENYKSRLSELETSLNRSNDKLTTDNDEERLKLLTDTMEKLRVS</sequence>
<feature type="non-terminal residue" evidence="2">
    <location>
        <position position="1"/>
    </location>
</feature>